<evidence type="ECO:0000259" key="1">
    <source>
        <dbReference type="PROSITE" id="PS50004"/>
    </source>
</evidence>
<dbReference type="SMART" id="SM00239">
    <property type="entry name" value="C2"/>
    <property type="match status" value="1"/>
</dbReference>
<proteinExistence type="predicted"/>
<dbReference type="Gene3D" id="2.60.40.150">
    <property type="entry name" value="C2 domain"/>
    <property type="match status" value="1"/>
</dbReference>
<dbReference type="VEuPathDB" id="TriTrypDB:TcIL3000_0_20280"/>
<dbReference type="EMBL" id="CAEQ01002621">
    <property type="protein sequence ID" value="CCD17191.1"/>
    <property type="molecule type" value="Genomic_DNA"/>
</dbReference>
<dbReference type="PANTHER" id="PTHR45761:SF1">
    <property type="entry name" value="EXTENDED SYNAPTOTAGMIN-LIKE PROTEIN 2, ISOFORM C"/>
    <property type="match status" value="1"/>
</dbReference>
<dbReference type="Proteomes" id="UP000000702">
    <property type="component" value="Unassembled WGS sequence"/>
</dbReference>
<dbReference type="VEuPathDB" id="TriTrypDB:TcIL3000_4_3610"/>
<feature type="domain" description="C2" evidence="1">
    <location>
        <begin position="1"/>
        <end position="100"/>
    </location>
</feature>
<dbReference type="PANTHER" id="PTHR45761">
    <property type="entry name" value="EXTENDED SYNAPTOTAGMIN-LIKE PROTEIN 2, ISOFORM C"/>
    <property type="match status" value="1"/>
</dbReference>
<evidence type="ECO:0000313" key="2">
    <source>
        <dbReference type="EMBL" id="CCC90259.1"/>
    </source>
</evidence>
<dbReference type="EMBL" id="HE575317">
    <property type="protein sequence ID" value="CCC90259.1"/>
    <property type="molecule type" value="Genomic_DNA"/>
</dbReference>
<reference evidence="3 4" key="2">
    <citation type="journal article" date="2012" name="Proc. Natl. Acad. Sci. U.S.A.">
        <title>Antigenic diversity is generated by distinct evolutionary mechanisms in African trypanosome species.</title>
        <authorList>
            <person name="Jackson A.P."/>
            <person name="Berry A."/>
            <person name="Aslett M."/>
            <person name="Allison H.C."/>
            <person name="Burton P."/>
            <person name="Vavrova-Anderson J."/>
            <person name="Brown R."/>
            <person name="Browne H."/>
            <person name="Corton N."/>
            <person name="Hauser H."/>
            <person name="Gamble J."/>
            <person name="Gilderthorp R."/>
            <person name="Marcello L."/>
            <person name="McQuillan J."/>
            <person name="Otto T.D."/>
            <person name="Quail M.A."/>
            <person name="Sanders M.J."/>
            <person name="van Tonder A."/>
            <person name="Ginger M.L."/>
            <person name="Field M.C."/>
            <person name="Barry J.D."/>
            <person name="Hertz-Fowler C."/>
            <person name="Berriman M."/>
        </authorList>
    </citation>
    <scope>NUCLEOTIDE SEQUENCE [LARGE SCALE GENOMIC DNA]</scope>
    <source>
        <strain evidence="3 4">IL3000</strain>
    </source>
</reference>
<sequence>MGKLQICICGARNLENEKDLCLPDPYCCVRLGGKTFKTKVVNNSCDPVWNQTFRFHVSSGADAQVCVELWNRGIVTDNILGSVCLPLKNLTMGVVTDSWYMLSHSETSAEVRIRLLACDFGAKPQASEKWKVTRDINACPVFAAGGMPPPLPDPVTVSTNSNNMPMLKNMGPPVVPAIFASS</sequence>
<evidence type="ECO:0000313" key="3">
    <source>
        <dbReference type="EMBL" id="CCD17191.1"/>
    </source>
</evidence>
<dbReference type="CDD" id="cd00030">
    <property type="entry name" value="C2"/>
    <property type="match status" value="1"/>
</dbReference>
<keyword evidence="4" id="KW-1185">Reference proteome</keyword>
<dbReference type="Pfam" id="PF00168">
    <property type="entry name" value="C2"/>
    <property type="match status" value="1"/>
</dbReference>
<gene>
    <name evidence="3" type="ORF">TCIL3000_0_20280</name>
    <name evidence="2" type="ORF">TCIL3000_4_3610</name>
</gene>
<dbReference type="SUPFAM" id="SSF49562">
    <property type="entry name" value="C2 domain (Calcium/lipid-binding domain, CaLB)"/>
    <property type="match status" value="1"/>
</dbReference>
<dbReference type="InterPro" id="IPR000008">
    <property type="entry name" value="C2_dom"/>
</dbReference>
<evidence type="ECO:0000313" key="4">
    <source>
        <dbReference type="Proteomes" id="UP000000702"/>
    </source>
</evidence>
<reference evidence="4" key="1">
    <citation type="submission" date="2011-07" db="EMBL/GenBank/DDBJ databases">
        <title>Divergent evolution of antigenic variation in African trypanosomes.</title>
        <authorList>
            <person name="Jackson A.P."/>
            <person name="Berry A."/>
            <person name="Allison H.C."/>
            <person name="Burton P."/>
            <person name="Anderson J."/>
            <person name="Aslett M."/>
            <person name="Brown R."/>
            <person name="Corton N."/>
            <person name="Harris D."/>
            <person name="Hauser H."/>
            <person name="Gamble J."/>
            <person name="Gilderthorp R."/>
            <person name="McQuillan J."/>
            <person name="Quail M.A."/>
            <person name="Sanders M."/>
            <person name="Van Tonder A."/>
            <person name="Ginger M.L."/>
            <person name="Donelson J.E."/>
            <person name="Field M.C."/>
            <person name="Barry J.D."/>
            <person name="Berriman M."/>
            <person name="Hertz-Fowler C."/>
        </authorList>
    </citation>
    <scope>NUCLEOTIDE SEQUENCE [LARGE SCALE GENOMIC DNA]</scope>
    <source>
        <strain evidence="4">IL3000</strain>
    </source>
</reference>
<dbReference type="InterPro" id="IPR035892">
    <property type="entry name" value="C2_domain_sf"/>
</dbReference>
<name>F9WIP3_TRYCI</name>
<dbReference type="OMA" id="AQVCVEL"/>
<protein>
    <submittedName>
        <fullName evidence="2">Uncharacterized protein TCIL3000_4_3610</fullName>
    </submittedName>
</protein>
<dbReference type="InterPro" id="IPR051634">
    <property type="entry name" value="Extended_Synaptotagmin"/>
</dbReference>
<dbReference type="AlphaFoldDB" id="F9WIP3"/>
<accession>F9WIP3</accession>
<dbReference type="PROSITE" id="PS50004">
    <property type="entry name" value="C2"/>
    <property type="match status" value="1"/>
</dbReference>
<organism evidence="3 4">
    <name type="scientific">Trypanosoma congolense (strain IL3000)</name>
    <dbReference type="NCBI Taxonomy" id="1068625"/>
    <lineage>
        <taxon>Eukaryota</taxon>
        <taxon>Discoba</taxon>
        <taxon>Euglenozoa</taxon>
        <taxon>Kinetoplastea</taxon>
        <taxon>Metakinetoplastina</taxon>
        <taxon>Trypanosomatida</taxon>
        <taxon>Trypanosomatidae</taxon>
        <taxon>Trypanosoma</taxon>
        <taxon>Nannomonas</taxon>
    </lineage>
</organism>